<comment type="function">
    <text evidence="7">Required for pre-mRNA splicing.</text>
</comment>
<evidence type="ECO:0000256" key="5">
    <source>
        <dbReference type="ARBA" id="ARBA00023187"/>
    </source>
</evidence>
<dbReference type="KEGG" id="cdep:91084424"/>
<evidence type="ECO:0000256" key="2">
    <source>
        <dbReference type="ARBA" id="ARBA00006164"/>
    </source>
</evidence>
<feature type="compositionally biased region" description="Low complexity" evidence="8">
    <location>
        <begin position="201"/>
        <end position="227"/>
    </location>
</feature>
<reference evidence="9" key="3">
    <citation type="submission" date="2024-01" db="EMBL/GenBank/DDBJ databases">
        <authorList>
            <person name="Coelho M.A."/>
            <person name="David-Palma M."/>
            <person name="Shea T."/>
            <person name="Sun S."/>
            <person name="Cuomo C.A."/>
            <person name="Heitman J."/>
        </authorList>
    </citation>
    <scope>NUCLEOTIDE SEQUENCE</scope>
    <source>
        <strain evidence="9">CBS 7841</strain>
    </source>
</reference>
<dbReference type="GO" id="GO:0000398">
    <property type="term" value="P:mRNA splicing, via spliceosome"/>
    <property type="evidence" value="ECO:0007669"/>
    <property type="project" value="UniProtKB-UniRule"/>
</dbReference>
<accession>A0A1E3IZX9</accession>
<feature type="region of interest" description="Disordered" evidence="8">
    <location>
        <begin position="173"/>
        <end position="264"/>
    </location>
</feature>
<organism evidence="9 10">
    <name type="scientific">Cryptococcus depauperatus CBS 7841</name>
    <dbReference type="NCBI Taxonomy" id="1295531"/>
    <lineage>
        <taxon>Eukaryota</taxon>
        <taxon>Fungi</taxon>
        <taxon>Dikarya</taxon>
        <taxon>Basidiomycota</taxon>
        <taxon>Agaricomycotina</taxon>
        <taxon>Tremellomycetes</taxon>
        <taxon>Tremellales</taxon>
        <taxon>Cryptococcaceae</taxon>
        <taxon>Cryptococcus</taxon>
    </lineage>
</organism>
<dbReference type="AlphaFoldDB" id="A0A1E3IZX9"/>
<dbReference type="Proteomes" id="UP000094043">
    <property type="component" value="Chromosome 1"/>
</dbReference>
<dbReference type="EMBL" id="CP143784">
    <property type="protein sequence ID" value="WVN85066.1"/>
    <property type="molecule type" value="Genomic_DNA"/>
</dbReference>
<evidence type="ECO:0000256" key="4">
    <source>
        <dbReference type="ARBA" id="ARBA00022728"/>
    </source>
</evidence>
<evidence type="ECO:0000256" key="7">
    <source>
        <dbReference type="RuleBase" id="RU367025"/>
    </source>
</evidence>
<gene>
    <name evidence="9" type="ORF">L203_100208</name>
</gene>
<keyword evidence="10" id="KW-1185">Reference proteome</keyword>
<comment type="subcellular location">
    <subcellularLocation>
        <location evidence="1 7">Nucleus</location>
    </subcellularLocation>
</comment>
<evidence type="ECO:0000256" key="3">
    <source>
        <dbReference type="ARBA" id="ARBA00022664"/>
    </source>
</evidence>
<dbReference type="VEuPathDB" id="FungiDB:L203_00133"/>
<reference evidence="9" key="1">
    <citation type="submission" date="2016-06" db="EMBL/GenBank/DDBJ databases">
        <authorList>
            <person name="Cuomo C."/>
            <person name="Litvintseva A."/>
            <person name="Heitman J."/>
            <person name="Chen Y."/>
            <person name="Sun S."/>
            <person name="Springer D."/>
            <person name="Dromer F."/>
            <person name="Young S."/>
            <person name="Zeng Q."/>
            <person name="Chapman S."/>
            <person name="Gujja S."/>
            <person name="Saif S."/>
            <person name="Birren B."/>
        </authorList>
    </citation>
    <scope>NUCLEOTIDE SEQUENCE</scope>
    <source>
        <strain evidence="9">CBS 7841</strain>
    </source>
</reference>
<dbReference type="InterPro" id="IPR005037">
    <property type="entry name" value="PRP38"/>
</dbReference>
<dbReference type="OrthoDB" id="190958at2759"/>
<protein>
    <recommendedName>
        <fullName evidence="7">Pre-mRNA-splicing factor 38</fullName>
    </recommendedName>
</protein>
<proteinExistence type="inferred from homology"/>
<comment type="similarity">
    <text evidence="2 7">Belongs to the PRP38 family.</text>
</comment>
<keyword evidence="4 7" id="KW-0747">Spliceosome</keyword>
<evidence type="ECO:0000256" key="1">
    <source>
        <dbReference type="ARBA" id="ARBA00004123"/>
    </source>
</evidence>
<keyword evidence="5 7" id="KW-0508">mRNA splicing</keyword>
<evidence type="ECO:0000313" key="10">
    <source>
        <dbReference type="Proteomes" id="UP000094043"/>
    </source>
</evidence>
<sequence>MSATKRGATAIHGSNPQYLIEKVVRARIYDSLYWKEHCFALTAESIIDKAIALKAIGGVTDRQTPTPFISLVLKLLQLQPEKEILIEYLLAEEFKYLRALAAFYIRLTFRSLEVYEILEPLMKDYRKLRVAQPGCYSLTYFDEFIDELLTQERVCDIILPRLTQRSVLEETEGLPPRKSLLDEESEEEHERGRSRSRSRSRSASVSPPRYISRSPSNSRSHSLSATSSRDRYISRSPSPDGSELAGEEGDTRDRYISKSPSISPDRVLLIEEEDILEGDV</sequence>
<dbReference type="PANTHER" id="PTHR23142">
    <property type="entry name" value="PRE-MRNA-SPLICING FACTOR 38A-RELATED"/>
    <property type="match status" value="1"/>
</dbReference>
<evidence type="ECO:0000256" key="6">
    <source>
        <dbReference type="ARBA" id="ARBA00023242"/>
    </source>
</evidence>
<dbReference type="Pfam" id="PF03371">
    <property type="entry name" value="PRP38"/>
    <property type="match status" value="1"/>
</dbReference>
<evidence type="ECO:0000256" key="8">
    <source>
        <dbReference type="SAM" id="MobiDB-lite"/>
    </source>
</evidence>
<reference evidence="9" key="2">
    <citation type="journal article" date="2022" name="Elife">
        <title>Obligate sexual reproduction of a homothallic fungus closely related to the Cryptococcus pathogenic species complex.</title>
        <authorList>
            <person name="Passer A.R."/>
            <person name="Clancey S.A."/>
            <person name="Shea T."/>
            <person name="David-Palma M."/>
            <person name="Averette A.F."/>
            <person name="Boekhout T."/>
            <person name="Porcel B.M."/>
            <person name="Nowrousian M."/>
            <person name="Cuomo C.A."/>
            <person name="Sun S."/>
            <person name="Heitman J."/>
            <person name="Coelho M.A."/>
        </authorList>
    </citation>
    <scope>NUCLEOTIDE SEQUENCE</scope>
    <source>
        <strain evidence="9">CBS 7841</strain>
    </source>
</reference>
<evidence type="ECO:0000313" key="9">
    <source>
        <dbReference type="EMBL" id="WVN85066.1"/>
    </source>
</evidence>
<dbReference type="RefSeq" id="XP_066065767.1">
    <property type="nucleotide sequence ID" value="XM_066209670.1"/>
</dbReference>
<keyword evidence="6 7" id="KW-0539">Nucleus</keyword>
<dbReference type="GO" id="GO:0005681">
    <property type="term" value="C:spliceosomal complex"/>
    <property type="evidence" value="ECO:0007669"/>
    <property type="project" value="UniProtKB-KW"/>
</dbReference>
<dbReference type="GeneID" id="91084424"/>
<keyword evidence="3 7" id="KW-0507">mRNA processing</keyword>
<name>A0A1E3IZX9_9TREE</name>